<keyword evidence="3 4" id="KW-0539">Nucleus</keyword>
<dbReference type="STRING" id="1093900.A0A507AUZ8"/>
<comment type="function">
    <text evidence="4">Component of the Mediator complex, a coactivator involved in the regulated transcription of nearly all RNA polymerase II-dependent genes. Mediator functions as a bridge to convey information from gene-specific regulatory proteins to the basal RNA polymerase II transcription machinery. Mediator is recruited to promoters by direct interactions with regulatory proteins and serves as a scaffold for the assembly of a functional pre-initiation complex with RNA polymerase II and the general transcription factors.</text>
</comment>
<feature type="compositionally biased region" description="Polar residues" evidence="5">
    <location>
        <begin position="162"/>
        <end position="171"/>
    </location>
</feature>
<dbReference type="InterPro" id="IPR019404">
    <property type="entry name" value="Mediator_Med11"/>
</dbReference>
<evidence type="ECO:0000256" key="4">
    <source>
        <dbReference type="RuleBase" id="RU364147"/>
    </source>
</evidence>
<comment type="subunit">
    <text evidence="4">Component of the Mediator complex.</text>
</comment>
<dbReference type="Gene3D" id="1.10.287.3490">
    <property type="match status" value="1"/>
</dbReference>
<dbReference type="GO" id="GO:0016592">
    <property type="term" value="C:mediator complex"/>
    <property type="evidence" value="ECO:0007669"/>
    <property type="project" value="InterPro"/>
</dbReference>
<evidence type="ECO:0000313" key="7">
    <source>
        <dbReference type="Proteomes" id="UP000319257"/>
    </source>
</evidence>
<feature type="region of interest" description="Disordered" evidence="5">
    <location>
        <begin position="158"/>
        <end position="180"/>
    </location>
</feature>
<name>A0A507AUZ8_9PEZI</name>
<comment type="caution">
    <text evidence="6">The sequence shown here is derived from an EMBL/GenBank/DDBJ whole genome shotgun (WGS) entry which is preliminary data.</text>
</comment>
<feature type="region of interest" description="Disordered" evidence="5">
    <location>
        <begin position="1"/>
        <end position="21"/>
    </location>
</feature>
<evidence type="ECO:0000256" key="5">
    <source>
        <dbReference type="SAM" id="MobiDB-lite"/>
    </source>
</evidence>
<keyword evidence="7" id="KW-1185">Reference proteome</keyword>
<comment type="similarity">
    <text evidence="2 4">Belongs to the Mediator complex subunit 11 family.</text>
</comment>
<dbReference type="InParanoid" id="A0A507AUZ8"/>
<dbReference type="AlphaFoldDB" id="A0A507AUZ8"/>
<dbReference type="EMBL" id="SKBQ01000074">
    <property type="protein sequence ID" value="TPX08731.1"/>
    <property type="molecule type" value="Genomic_DNA"/>
</dbReference>
<feature type="region of interest" description="Disordered" evidence="5">
    <location>
        <begin position="47"/>
        <end position="77"/>
    </location>
</feature>
<protein>
    <recommendedName>
        <fullName evidence="4">Mediator of RNA polymerase II transcription subunit 11</fullName>
    </recommendedName>
    <alternativeName>
        <fullName evidence="4">Mediator complex subunit 11</fullName>
    </alternativeName>
</protein>
<evidence type="ECO:0000256" key="2">
    <source>
        <dbReference type="ARBA" id="ARBA00008186"/>
    </source>
</evidence>
<feature type="compositionally biased region" description="Basic and acidic residues" evidence="5">
    <location>
        <begin position="11"/>
        <end position="21"/>
    </location>
</feature>
<keyword evidence="4" id="KW-0805">Transcription regulation</keyword>
<dbReference type="Pfam" id="PF10280">
    <property type="entry name" value="Med11"/>
    <property type="match status" value="1"/>
</dbReference>
<evidence type="ECO:0000313" key="6">
    <source>
        <dbReference type="EMBL" id="TPX08731.1"/>
    </source>
</evidence>
<gene>
    <name evidence="4" type="primary">MED11</name>
    <name evidence="6" type="ORF">E0L32_009793</name>
</gene>
<organism evidence="6 7">
    <name type="scientific">Thyridium curvatum</name>
    <dbReference type="NCBI Taxonomy" id="1093900"/>
    <lineage>
        <taxon>Eukaryota</taxon>
        <taxon>Fungi</taxon>
        <taxon>Dikarya</taxon>
        <taxon>Ascomycota</taxon>
        <taxon>Pezizomycotina</taxon>
        <taxon>Sordariomycetes</taxon>
        <taxon>Sordariomycetidae</taxon>
        <taxon>Thyridiales</taxon>
        <taxon>Thyridiaceae</taxon>
        <taxon>Thyridium</taxon>
    </lineage>
</organism>
<dbReference type="GO" id="GO:0003712">
    <property type="term" value="F:transcription coregulator activity"/>
    <property type="evidence" value="ECO:0007669"/>
    <property type="project" value="InterPro"/>
</dbReference>
<dbReference type="OrthoDB" id="5418434at2759"/>
<sequence>MEESSQPEPAQDVHKPFTKAERMQQLSEIDYDITKLLTLTSDALKVLTKPDSTTPNGQGDNGAAAAPEKSPEEQTAAFKQSMDAFLLTLHSVDVRLKRQIMGLEEAGIISLKENKGQASLEPNGIGNIGNLDVGWLNSRSNKVERDMEAELWERAKEHLEGISSSTDGQESSTKDIKMEG</sequence>
<evidence type="ECO:0000256" key="1">
    <source>
        <dbReference type="ARBA" id="ARBA00004123"/>
    </source>
</evidence>
<comment type="subcellular location">
    <subcellularLocation>
        <location evidence="1 4">Nucleus</location>
    </subcellularLocation>
</comment>
<dbReference type="PANTHER" id="PTHR22890">
    <property type="entry name" value="MEDIATOR OF RNA POLYMERASE II TRANSCRIPTION SUBUNIT 11"/>
    <property type="match status" value="1"/>
</dbReference>
<keyword evidence="4" id="KW-0010">Activator</keyword>
<dbReference type="GO" id="GO:0006357">
    <property type="term" value="P:regulation of transcription by RNA polymerase II"/>
    <property type="evidence" value="ECO:0007669"/>
    <property type="project" value="InterPro"/>
</dbReference>
<keyword evidence="4" id="KW-0804">Transcription</keyword>
<accession>A0A507AUZ8</accession>
<reference evidence="6 7" key="1">
    <citation type="submission" date="2019-06" db="EMBL/GenBank/DDBJ databases">
        <title>Draft genome sequence of the filamentous fungus Phialemoniopsis curvata isolated from diesel fuel.</title>
        <authorList>
            <person name="Varaljay V.A."/>
            <person name="Lyon W.J."/>
            <person name="Crouch A.L."/>
            <person name="Drake C.E."/>
            <person name="Hollomon J.M."/>
            <person name="Nadeau L.J."/>
            <person name="Nunn H.S."/>
            <person name="Stevenson B.S."/>
            <person name="Bojanowski C.L."/>
            <person name="Crookes-Goodson W.J."/>
        </authorList>
    </citation>
    <scope>NUCLEOTIDE SEQUENCE [LARGE SCALE GENOMIC DNA]</scope>
    <source>
        <strain evidence="6 7">D216</strain>
    </source>
</reference>
<proteinExistence type="inferred from homology"/>
<evidence type="ECO:0000256" key="3">
    <source>
        <dbReference type="ARBA" id="ARBA00023242"/>
    </source>
</evidence>
<dbReference type="Proteomes" id="UP000319257">
    <property type="component" value="Unassembled WGS sequence"/>
</dbReference>